<organism evidence="7 8">
    <name type="scientific">Maylandia zebra</name>
    <name type="common">zebra mbuna</name>
    <dbReference type="NCBI Taxonomy" id="106582"/>
    <lineage>
        <taxon>Eukaryota</taxon>
        <taxon>Metazoa</taxon>
        <taxon>Chordata</taxon>
        <taxon>Craniata</taxon>
        <taxon>Vertebrata</taxon>
        <taxon>Euteleostomi</taxon>
        <taxon>Actinopterygii</taxon>
        <taxon>Neopterygii</taxon>
        <taxon>Teleostei</taxon>
        <taxon>Neoteleostei</taxon>
        <taxon>Acanthomorphata</taxon>
        <taxon>Ovalentaria</taxon>
        <taxon>Cichlomorphae</taxon>
        <taxon>Cichliformes</taxon>
        <taxon>Cichlidae</taxon>
        <taxon>African cichlids</taxon>
        <taxon>Pseudocrenilabrinae</taxon>
        <taxon>Haplochromini</taxon>
        <taxon>Maylandia</taxon>
        <taxon>Maylandia zebra complex</taxon>
    </lineage>
</organism>
<protein>
    <recommendedName>
        <fullName evidence="9">G-protein coupled receptors family 1 profile domain-containing protein</fullName>
    </recommendedName>
</protein>
<dbReference type="GO" id="GO:0007200">
    <property type="term" value="P:phospholipase C-activating G protein-coupled receptor signaling pathway"/>
    <property type="evidence" value="ECO:0007669"/>
    <property type="project" value="TreeGrafter"/>
</dbReference>
<evidence type="ECO:0000256" key="1">
    <source>
        <dbReference type="ARBA" id="ARBA00004141"/>
    </source>
</evidence>
<keyword evidence="6" id="KW-0812">Transmembrane</keyword>
<feature type="transmembrane region" description="Helical" evidence="6">
    <location>
        <begin position="132"/>
        <end position="156"/>
    </location>
</feature>
<keyword evidence="5" id="KW-0807">Transducer</keyword>
<reference evidence="7 8" key="1">
    <citation type="journal article" date="2014" name="Nature">
        <title>The genomic substrate for adaptive radiation in African cichlid fish.</title>
        <authorList>
            <person name="Brawand D."/>
            <person name="Wagner C.E."/>
            <person name="Li Y.I."/>
            <person name="Malinsky M."/>
            <person name="Keller I."/>
            <person name="Fan S."/>
            <person name="Simakov O."/>
            <person name="Ng A.Y."/>
            <person name="Lim Z.W."/>
            <person name="Bezault E."/>
            <person name="Turner-Maier J."/>
            <person name="Johnson J."/>
            <person name="Alcazar R."/>
            <person name="Noh H.J."/>
            <person name="Russell P."/>
            <person name="Aken B."/>
            <person name="Alfoldi J."/>
            <person name="Amemiya C."/>
            <person name="Azzouzi N."/>
            <person name="Baroiller J.F."/>
            <person name="Barloy-Hubler F."/>
            <person name="Berlin A."/>
            <person name="Bloomquist R."/>
            <person name="Carleton K.L."/>
            <person name="Conte M.A."/>
            <person name="D'Cotta H."/>
            <person name="Eshel O."/>
            <person name="Gaffney L."/>
            <person name="Galibert F."/>
            <person name="Gante H.F."/>
            <person name="Gnerre S."/>
            <person name="Greuter L."/>
            <person name="Guyon R."/>
            <person name="Haddad N.S."/>
            <person name="Haerty W."/>
            <person name="Harris R.M."/>
            <person name="Hofmann H.A."/>
            <person name="Hourlier T."/>
            <person name="Hulata G."/>
            <person name="Jaffe D.B."/>
            <person name="Lara M."/>
            <person name="Lee A.P."/>
            <person name="MacCallum I."/>
            <person name="Mwaiko S."/>
            <person name="Nikaido M."/>
            <person name="Nishihara H."/>
            <person name="Ozouf-Costaz C."/>
            <person name="Penman D.J."/>
            <person name="Przybylski D."/>
            <person name="Rakotomanga M."/>
            <person name="Renn S.C.P."/>
            <person name="Ribeiro F.J."/>
            <person name="Ron M."/>
            <person name="Salzburger W."/>
            <person name="Sanchez-Pulido L."/>
            <person name="Santos M.E."/>
            <person name="Searle S."/>
            <person name="Sharpe T."/>
            <person name="Swofford R."/>
            <person name="Tan F.J."/>
            <person name="Williams L."/>
            <person name="Young S."/>
            <person name="Yin S."/>
            <person name="Okada N."/>
            <person name="Kocher T.D."/>
            <person name="Miska E.A."/>
            <person name="Lander E.S."/>
            <person name="Venkatesh B."/>
            <person name="Fernald R.D."/>
            <person name="Meyer A."/>
            <person name="Ponting C.P."/>
            <person name="Streelman J.T."/>
            <person name="Lindblad-Toh K."/>
            <person name="Seehausen O."/>
            <person name="Di Palma F."/>
        </authorList>
    </citation>
    <scope>NUCLEOTIDE SEQUENCE</scope>
</reference>
<keyword evidence="8" id="KW-1185">Reference proteome</keyword>
<dbReference type="Gene3D" id="1.20.1070.10">
    <property type="entry name" value="Rhodopsin 7-helix transmembrane proteins"/>
    <property type="match status" value="1"/>
</dbReference>
<dbReference type="Proteomes" id="UP000265160">
    <property type="component" value="LG13"/>
</dbReference>
<feature type="transmembrane region" description="Helical" evidence="6">
    <location>
        <begin position="67"/>
        <end position="85"/>
    </location>
</feature>
<evidence type="ECO:0000256" key="6">
    <source>
        <dbReference type="SAM" id="Phobius"/>
    </source>
</evidence>
<dbReference type="GeneTree" id="ENSGT00940000166295"/>
<feature type="transmembrane region" description="Helical" evidence="6">
    <location>
        <begin position="204"/>
        <end position="225"/>
    </location>
</feature>
<keyword evidence="2" id="KW-0297">G-protein coupled receptor</keyword>
<sequence length="255" mass="28797">MLSCFQLSNLSDLGSSVLEVQFMLEMCFVQRCQAPFIYYTNLLVSNLPQLCITMAFMKEPHNQVFETILYCGVMASLYFKCCIALEKYCFIASPWLDWLRQTKASVLVCVLVWVFCIVSVPLGVVLQEFVQFIIYALLPTPLFIFSLAGTIKALPAAPSVPTEEKRRIIGMLVVLLLNYFFMLPTIIIHNLINSSLIDPTQIHVMFVISFLLSPFVDLILFVFMWKGPIDRLLALLCCCNRDNTAADEAGGGQCE</sequence>
<reference evidence="7" key="3">
    <citation type="submission" date="2025-09" db="UniProtKB">
        <authorList>
            <consortium name="Ensembl"/>
        </authorList>
    </citation>
    <scope>IDENTIFICATION</scope>
</reference>
<dbReference type="PANTHER" id="PTHR24232">
    <property type="entry name" value="G-PROTEIN COUPLED RECEPTOR"/>
    <property type="match status" value="1"/>
</dbReference>
<evidence type="ECO:0008006" key="9">
    <source>
        <dbReference type="Google" id="ProtNLM"/>
    </source>
</evidence>
<dbReference type="PANTHER" id="PTHR24232:SF85">
    <property type="entry name" value="G-PROTEIN COUPLED RECEPTOR 4"/>
    <property type="match status" value="1"/>
</dbReference>
<accession>A0A3P9DQW2</accession>
<dbReference type="SUPFAM" id="SSF81321">
    <property type="entry name" value="Family A G protein-coupled receptor-like"/>
    <property type="match status" value="1"/>
</dbReference>
<evidence type="ECO:0000256" key="3">
    <source>
        <dbReference type="ARBA" id="ARBA00023170"/>
    </source>
</evidence>
<dbReference type="Ensembl" id="ENSMZET00005037799.1">
    <property type="protein sequence ID" value="ENSMZEP00005036516.1"/>
    <property type="gene ID" value="ENSMZEG00005027251.1"/>
</dbReference>
<reference evidence="7" key="2">
    <citation type="submission" date="2025-08" db="UniProtKB">
        <authorList>
            <consortium name="Ensembl"/>
        </authorList>
    </citation>
    <scope>IDENTIFICATION</scope>
</reference>
<dbReference type="GO" id="GO:0004930">
    <property type="term" value="F:G protein-coupled receptor activity"/>
    <property type="evidence" value="ECO:0007669"/>
    <property type="project" value="UniProtKB-KW"/>
</dbReference>
<dbReference type="AlphaFoldDB" id="A0A3P9DQW2"/>
<keyword evidence="6" id="KW-1133">Transmembrane helix</keyword>
<evidence type="ECO:0000256" key="5">
    <source>
        <dbReference type="ARBA" id="ARBA00023224"/>
    </source>
</evidence>
<evidence type="ECO:0000313" key="8">
    <source>
        <dbReference type="Proteomes" id="UP000265160"/>
    </source>
</evidence>
<comment type="subcellular location">
    <subcellularLocation>
        <location evidence="1">Membrane</location>
        <topology evidence="1">Multi-pass membrane protein</topology>
    </subcellularLocation>
</comment>
<dbReference type="GO" id="GO:0005886">
    <property type="term" value="C:plasma membrane"/>
    <property type="evidence" value="ECO:0007669"/>
    <property type="project" value="TreeGrafter"/>
</dbReference>
<keyword evidence="6" id="KW-0472">Membrane</keyword>
<keyword evidence="3" id="KW-0675">Receptor</keyword>
<evidence type="ECO:0000256" key="4">
    <source>
        <dbReference type="ARBA" id="ARBA00023180"/>
    </source>
</evidence>
<dbReference type="GO" id="GO:0035025">
    <property type="term" value="P:positive regulation of Rho protein signal transduction"/>
    <property type="evidence" value="ECO:0007669"/>
    <property type="project" value="TreeGrafter"/>
</dbReference>
<proteinExistence type="predicted"/>
<name>A0A3P9DQW2_9CICH</name>
<feature type="transmembrane region" description="Helical" evidence="6">
    <location>
        <begin position="106"/>
        <end position="126"/>
    </location>
</feature>
<evidence type="ECO:0000313" key="7">
    <source>
        <dbReference type="Ensembl" id="ENSMZEP00005036516.1"/>
    </source>
</evidence>
<feature type="transmembrane region" description="Helical" evidence="6">
    <location>
        <begin position="168"/>
        <end position="192"/>
    </location>
</feature>
<evidence type="ECO:0000256" key="2">
    <source>
        <dbReference type="ARBA" id="ARBA00023040"/>
    </source>
</evidence>
<keyword evidence="4" id="KW-0325">Glycoprotein</keyword>